<feature type="signal peptide" evidence="1">
    <location>
        <begin position="1"/>
        <end position="25"/>
    </location>
</feature>
<accession>A0A545AQN4</accession>
<name>A0A545AQN4_9ACTN</name>
<evidence type="ECO:0000313" key="3">
    <source>
        <dbReference type="Proteomes" id="UP000317982"/>
    </source>
</evidence>
<dbReference type="EMBL" id="VIRS01000015">
    <property type="protein sequence ID" value="TQS43015.1"/>
    <property type="molecule type" value="Genomic_DNA"/>
</dbReference>
<dbReference type="SUPFAM" id="SSF50370">
    <property type="entry name" value="Ricin B-like lectins"/>
    <property type="match status" value="1"/>
</dbReference>
<sequence length="177" mass="17969">MLRALTTAAAALATAVVAVPAAAQAATAPPAPLPTPSISLQNVATGECLGLVQVGRRARIGLGPCTFGPDQLWQESAPLSTTRSWLVLRSTGGCLDLDVSPNLAFGTDQCGTITFGGQQVPDPSLYWTRADQGNGTVQLVGNGNHGLGFTNGAWFAADPGTSPAPETTWAVITEGAA</sequence>
<dbReference type="Gene3D" id="2.80.10.50">
    <property type="match status" value="1"/>
</dbReference>
<dbReference type="AlphaFoldDB" id="A0A545AQN4"/>
<gene>
    <name evidence="2" type="ORF">FL583_21510</name>
</gene>
<feature type="chain" id="PRO_5021939161" description="Ricin-type beta-trefoil lectin domain protein" evidence="1">
    <location>
        <begin position="26"/>
        <end position="177"/>
    </location>
</feature>
<protein>
    <recommendedName>
        <fullName evidence="4">Ricin-type beta-trefoil lectin domain protein</fullName>
    </recommendedName>
</protein>
<keyword evidence="1" id="KW-0732">Signal</keyword>
<dbReference type="Proteomes" id="UP000317982">
    <property type="component" value="Unassembled WGS sequence"/>
</dbReference>
<evidence type="ECO:0000313" key="2">
    <source>
        <dbReference type="EMBL" id="TQS43015.1"/>
    </source>
</evidence>
<dbReference type="InParanoid" id="A0A545AQN4"/>
<dbReference type="OrthoDB" id="4273937at2"/>
<evidence type="ECO:0008006" key="4">
    <source>
        <dbReference type="Google" id="ProtNLM"/>
    </source>
</evidence>
<comment type="caution">
    <text evidence="2">The sequence shown here is derived from an EMBL/GenBank/DDBJ whole genome shotgun (WGS) entry which is preliminary data.</text>
</comment>
<dbReference type="InterPro" id="IPR035992">
    <property type="entry name" value="Ricin_B-like_lectins"/>
</dbReference>
<organism evidence="2 3">
    <name type="scientific">Cryptosporangium phraense</name>
    <dbReference type="NCBI Taxonomy" id="2593070"/>
    <lineage>
        <taxon>Bacteria</taxon>
        <taxon>Bacillati</taxon>
        <taxon>Actinomycetota</taxon>
        <taxon>Actinomycetes</taxon>
        <taxon>Cryptosporangiales</taxon>
        <taxon>Cryptosporangiaceae</taxon>
        <taxon>Cryptosporangium</taxon>
    </lineage>
</organism>
<evidence type="ECO:0000256" key="1">
    <source>
        <dbReference type="SAM" id="SignalP"/>
    </source>
</evidence>
<keyword evidence="3" id="KW-1185">Reference proteome</keyword>
<reference evidence="2 3" key="1">
    <citation type="submission" date="2019-07" db="EMBL/GenBank/DDBJ databases">
        <title>Cryptosporangium phraense sp. nov., isolated from plant litter.</title>
        <authorList>
            <person name="Suriyachadkun C."/>
        </authorList>
    </citation>
    <scope>NUCLEOTIDE SEQUENCE [LARGE SCALE GENOMIC DNA]</scope>
    <source>
        <strain evidence="2 3">A-T 5661</strain>
    </source>
</reference>
<dbReference type="RefSeq" id="WP_142706501.1">
    <property type="nucleotide sequence ID" value="NZ_VIRS01000015.1"/>
</dbReference>
<proteinExistence type="predicted"/>